<proteinExistence type="inferred from homology"/>
<evidence type="ECO:0000256" key="4">
    <source>
        <dbReference type="ARBA" id="ARBA00022452"/>
    </source>
</evidence>
<dbReference type="PROSITE" id="PS52016">
    <property type="entry name" value="TONB_DEPENDENT_REC_3"/>
    <property type="match status" value="1"/>
</dbReference>
<sequence length="1132" mass="124687">MSSTRQQAARWFTRLLDLPADHPERQAFQAWLAADPRHAAEYQVFSELWGDFSSTPKTAALAGAMESLGRRRFVRNGLLGLAALSSLASLLTLRYRALGDLQLVTGIGERRRETLSDGSQLVLDAATRIHVTFTEHGRQLFLLQGRAIFDVRPDPQRPFTVEAGVAQVRVLGTRFVVERFERRVQVSVDRGRVEFGSARQRLVLERDQVAEADERGQVQRIQRAAAGAFSFEQGSLTFDRADLVEIAAGLSRYRQRPLRVEGRSSLSLTAVVQTTDVDTFLHSLPQLAAVRVEERAALPCWWPAEFFSQPTSGICSPPSSMGICRPLTRNTMLRISLNNLIAASALAGVLHAQAAPLELALPAQPLGQSLRQLGSLAGLTLAVDDRLVAQRSAPALSGRFEPDAALRLLLAGTGLSARQQGPVWLIMEDLPGALNLAATTVRGGQLGSTTEGSGSYTTGEMRTATKLNLSPRQTPQSVSVVTRQRMDDQNMTRLEDALSQVTGVNVLYETPDQARFYSRGFAMDNVQQNGVSSQFQGSVPGMGSAEASSDSPDLAIYDRVEVLRGASGLTQGTGEPGGTVNLVRKAPTRDVQLSTRLSAGSWDKYRNEIDVSGPLNSDASLRGRLVTVYQQNQSFVDYVGGDRQVLFASLAYDLSPDTSLTTGFNWQKSHSVPNLYGVPMSTDYSSLDLSRSTFLGASWNHMTYEKTHLFAEVEHHLDDNWTLSSALNYTQSDAEEQFIGVFGNGTAGVGAAGTARLNNYIARHNQGDQYSANLNLAGKFPLLGREHELVLGGDYQKELYDNLRGIGAQTAVIDVYGFDPASLDKPEVPYRNRYRYDNYQRGLYATTRFNLSDELKLILGSRYSSFYFNSRFKNLGTGVESRSPYREDGKLTPYGGLVWDFSEHLSWYASYTSIFKPQNLVDESNTPLKPIVGANYETGIKGEYFGGDLNLSAALFRILQENRGIDNGNPACQDNCNEASGKVRSQGLELEASGALSPRWQLSAGYTFTRSEYLEDVSSTVKAGDPFNEWFPKHLFRLYTDYRLAGDGERWSIGGGLTTQSSTDTTRDMYQGGYTLFSANLAYRVDQHTTLSLVGNNLTDKTYYIPVSNRHRGGNNFYGDPRNATLTLSWVY</sequence>
<evidence type="ECO:0000313" key="17">
    <source>
        <dbReference type="Proteomes" id="UP001155163"/>
    </source>
</evidence>
<reference evidence="16 17" key="2">
    <citation type="journal article" date="2023" name="Plant Pathol.">
        <title>Dismantling and reorganizing Pseudomonas marginalis sensu#lato.</title>
        <authorList>
            <person name="Sawada H."/>
            <person name="Fujikawa T."/>
            <person name="Satou M."/>
        </authorList>
    </citation>
    <scope>NUCLEOTIDE SEQUENCE [LARGE SCALE GENOMIC DNA]</scope>
    <source>
        <strain evidence="16 17">MAFF 302046</strain>
    </source>
</reference>
<dbReference type="Pfam" id="PF07660">
    <property type="entry name" value="STN"/>
    <property type="match status" value="1"/>
</dbReference>
<organism evidence="16 17">
    <name type="scientific">Pseudomonas morbosilactucae</name>
    <dbReference type="NCBI Taxonomy" id="2938197"/>
    <lineage>
        <taxon>Bacteria</taxon>
        <taxon>Pseudomonadati</taxon>
        <taxon>Pseudomonadota</taxon>
        <taxon>Gammaproteobacteria</taxon>
        <taxon>Pseudomonadales</taxon>
        <taxon>Pseudomonadaceae</taxon>
        <taxon>Pseudomonas</taxon>
    </lineage>
</organism>
<dbReference type="InterPro" id="IPR032623">
    <property type="entry name" value="FecR_N"/>
</dbReference>
<evidence type="ECO:0000313" key="16">
    <source>
        <dbReference type="EMBL" id="MCK9815531.1"/>
    </source>
</evidence>
<comment type="similarity">
    <text evidence="2 12 13">Belongs to the TonB-dependent receptor family.</text>
</comment>
<gene>
    <name evidence="16" type="ORF">M1B35_15680</name>
</gene>
<dbReference type="InterPro" id="IPR036942">
    <property type="entry name" value="Beta-barrel_TonB_sf"/>
</dbReference>
<comment type="caution">
    <text evidence="16">The sequence shown here is derived from an EMBL/GenBank/DDBJ whole genome shotgun (WGS) entry which is preliminary data.</text>
</comment>
<keyword evidence="5" id="KW-0410">Iron transport</keyword>
<keyword evidence="6 12" id="KW-0812">Transmembrane</keyword>
<dbReference type="Gene3D" id="2.40.170.20">
    <property type="entry name" value="TonB-dependent receptor, beta-barrel domain"/>
    <property type="match status" value="1"/>
</dbReference>
<keyword evidence="17" id="KW-1185">Reference proteome</keyword>
<dbReference type="Gene3D" id="2.170.130.10">
    <property type="entry name" value="TonB-dependent receptor, plug domain"/>
    <property type="match status" value="1"/>
</dbReference>
<dbReference type="Pfam" id="PF00593">
    <property type="entry name" value="TonB_dep_Rec_b-barrel"/>
    <property type="match status" value="1"/>
</dbReference>
<evidence type="ECO:0000256" key="10">
    <source>
        <dbReference type="ARBA" id="ARBA00023170"/>
    </source>
</evidence>
<evidence type="ECO:0000256" key="9">
    <source>
        <dbReference type="ARBA" id="ARBA00023136"/>
    </source>
</evidence>
<name>A0ABT0JI14_9PSED</name>
<evidence type="ECO:0000256" key="3">
    <source>
        <dbReference type="ARBA" id="ARBA00022448"/>
    </source>
</evidence>
<accession>A0ABT0JI14</accession>
<dbReference type="InterPro" id="IPR011662">
    <property type="entry name" value="Secretin/TonB_short_N"/>
</dbReference>
<evidence type="ECO:0000259" key="15">
    <source>
        <dbReference type="SMART" id="SM00965"/>
    </source>
</evidence>
<evidence type="ECO:0000256" key="6">
    <source>
        <dbReference type="ARBA" id="ARBA00022692"/>
    </source>
</evidence>
<keyword evidence="11 12" id="KW-0998">Cell outer membrane</keyword>
<dbReference type="CDD" id="cd01347">
    <property type="entry name" value="ligand_gated_channel"/>
    <property type="match status" value="1"/>
</dbReference>
<dbReference type="Pfam" id="PF07715">
    <property type="entry name" value="Plug"/>
    <property type="match status" value="1"/>
</dbReference>
<evidence type="ECO:0000256" key="14">
    <source>
        <dbReference type="SAM" id="Phobius"/>
    </source>
</evidence>
<dbReference type="Pfam" id="PF16220">
    <property type="entry name" value="DUF4880"/>
    <property type="match status" value="1"/>
</dbReference>
<evidence type="ECO:0000256" key="13">
    <source>
        <dbReference type="RuleBase" id="RU003357"/>
    </source>
</evidence>
<keyword evidence="3 12" id="KW-0813">Transport</keyword>
<evidence type="ECO:0000256" key="5">
    <source>
        <dbReference type="ARBA" id="ARBA00022496"/>
    </source>
</evidence>
<dbReference type="InterPro" id="IPR037066">
    <property type="entry name" value="Plug_dom_sf"/>
</dbReference>
<keyword evidence="4 12" id="KW-1134">Transmembrane beta strand</keyword>
<dbReference type="PANTHER" id="PTHR32552:SF74">
    <property type="entry name" value="HYDROXAMATE SIDEROPHORE RECEPTOR FHUE"/>
    <property type="match status" value="1"/>
</dbReference>
<evidence type="ECO:0000256" key="2">
    <source>
        <dbReference type="ARBA" id="ARBA00009810"/>
    </source>
</evidence>
<keyword evidence="5" id="KW-0406">Ion transport</keyword>
<evidence type="ECO:0000256" key="8">
    <source>
        <dbReference type="ARBA" id="ARBA00023077"/>
    </source>
</evidence>
<dbReference type="Pfam" id="PF04773">
    <property type="entry name" value="FecR"/>
    <property type="match status" value="1"/>
</dbReference>
<dbReference type="NCBIfam" id="TIGR01783">
    <property type="entry name" value="TonB-siderophor"/>
    <property type="match status" value="1"/>
</dbReference>
<dbReference type="InterPro" id="IPR006860">
    <property type="entry name" value="FecR"/>
</dbReference>
<keyword evidence="14" id="KW-1133">Transmembrane helix</keyword>
<reference evidence="16 17" key="1">
    <citation type="journal article" date="2022" name="Int. J. Syst. Evol. Microbiol.">
        <title>Pseudomonas aegrilactucae sp. nov. and Pseudomonas morbosilactucae sp. nov., pathogens causing bacterial rot of lettuce in Japan.</title>
        <authorList>
            <person name="Sawada H."/>
            <person name="Fujikawa T."/>
            <person name="Satou M."/>
        </authorList>
    </citation>
    <scope>NUCLEOTIDE SEQUENCE [LARGE SCALE GENOMIC DNA]</scope>
    <source>
        <strain evidence="16 17">MAFF 302046</strain>
    </source>
</reference>
<feature type="transmembrane region" description="Helical" evidence="14">
    <location>
        <begin position="73"/>
        <end position="93"/>
    </location>
</feature>
<dbReference type="InterPro" id="IPR000531">
    <property type="entry name" value="Beta-barrel_TonB"/>
</dbReference>
<dbReference type="EMBL" id="JALQCX010000028">
    <property type="protein sequence ID" value="MCK9815531.1"/>
    <property type="molecule type" value="Genomic_DNA"/>
</dbReference>
<dbReference type="Gene3D" id="3.55.50.30">
    <property type="match status" value="1"/>
</dbReference>
<dbReference type="PANTHER" id="PTHR32552">
    <property type="entry name" value="FERRICHROME IRON RECEPTOR-RELATED"/>
    <property type="match status" value="1"/>
</dbReference>
<evidence type="ECO:0000256" key="11">
    <source>
        <dbReference type="ARBA" id="ARBA00023237"/>
    </source>
</evidence>
<dbReference type="SMART" id="SM00965">
    <property type="entry name" value="STN"/>
    <property type="match status" value="1"/>
</dbReference>
<dbReference type="SUPFAM" id="SSF56935">
    <property type="entry name" value="Porins"/>
    <property type="match status" value="1"/>
</dbReference>
<keyword evidence="9 12" id="KW-0472">Membrane</keyword>
<protein>
    <submittedName>
        <fullName evidence="16">TonB-dependent siderophore receptor</fullName>
    </submittedName>
</protein>
<dbReference type="Gene3D" id="2.60.120.1440">
    <property type="match status" value="1"/>
</dbReference>
<dbReference type="Proteomes" id="UP001155163">
    <property type="component" value="Unassembled WGS sequence"/>
</dbReference>
<evidence type="ECO:0000256" key="12">
    <source>
        <dbReference type="PROSITE-ProRule" id="PRU01360"/>
    </source>
</evidence>
<dbReference type="RefSeq" id="WP_268262451.1">
    <property type="nucleotide sequence ID" value="NZ_JALQCX010000028.1"/>
</dbReference>
<keyword evidence="8 13" id="KW-0798">TonB box</keyword>
<dbReference type="InterPro" id="IPR010105">
    <property type="entry name" value="TonB_sidphr_rcpt"/>
</dbReference>
<evidence type="ECO:0000256" key="1">
    <source>
        <dbReference type="ARBA" id="ARBA00004571"/>
    </source>
</evidence>
<feature type="domain" description="Secretin/TonB short N-terminal" evidence="15">
    <location>
        <begin position="379"/>
        <end position="429"/>
    </location>
</feature>
<comment type="subcellular location">
    <subcellularLocation>
        <location evidence="1 12">Cell outer membrane</location>
        <topology evidence="1 12">Multi-pass membrane protein</topology>
    </subcellularLocation>
</comment>
<keyword evidence="10 16" id="KW-0675">Receptor</keyword>
<evidence type="ECO:0000256" key="7">
    <source>
        <dbReference type="ARBA" id="ARBA00023004"/>
    </source>
</evidence>
<keyword evidence="7" id="KW-0408">Iron</keyword>
<dbReference type="InterPro" id="IPR039426">
    <property type="entry name" value="TonB-dep_rcpt-like"/>
</dbReference>
<dbReference type="InterPro" id="IPR012910">
    <property type="entry name" value="Plug_dom"/>
</dbReference>